<feature type="compositionally biased region" description="Basic and acidic residues" evidence="1">
    <location>
        <begin position="574"/>
        <end position="591"/>
    </location>
</feature>
<dbReference type="SUPFAM" id="SSF50729">
    <property type="entry name" value="PH domain-like"/>
    <property type="match status" value="1"/>
</dbReference>
<dbReference type="EMBL" id="JTDF01008780">
    <property type="protein sequence ID" value="KAF8564410.1"/>
    <property type="molecule type" value="Genomic_DNA"/>
</dbReference>
<organism evidence="2 3">
    <name type="scientific">Paragonimus westermani</name>
    <dbReference type="NCBI Taxonomy" id="34504"/>
    <lineage>
        <taxon>Eukaryota</taxon>
        <taxon>Metazoa</taxon>
        <taxon>Spiralia</taxon>
        <taxon>Lophotrochozoa</taxon>
        <taxon>Platyhelminthes</taxon>
        <taxon>Trematoda</taxon>
        <taxon>Digenea</taxon>
        <taxon>Plagiorchiida</taxon>
        <taxon>Troglotremata</taxon>
        <taxon>Troglotrematidae</taxon>
        <taxon>Paragonimus</taxon>
    </lineage>
</organism>
<feature type="region of interest" description="Disordered" evidence="1">
    <location>
        <begin position="84"/>
        <end position="104"/>
    </location>
</feature>
<feature type="compositionally biased region" description="Basic and acidic residues" evidence="1">
    <location>
        <begin position="219"/>
        <end position="231"/>
    </location>
</feature>
<comment type="caution">
    <text evidence="2">The sequence shown here is derived from an EMBL/GenBank/DDBJ whole genome shotgun (WGS) entry which is preliminary data.</text>
</comment>
<feature type="region of interest" description="Disordered" evidence="1">
    <location>
        <begin position="119"/>
        <end position="171"/>
    </location>
</feature>
<dbReference type="InterPro" id="IPR011993">
    <property type="entry name" value="PH-like_dom_sf"/>
</dbReference>
<feature type="region of interest" description="Disordered" evidence="1">
    <location>
        <begin position="213"/>
        <end position="244"/>
    </location>
</feature>
<sequence>MWVHKKCAALVPKNCEGEQFVSEETLNKERTASEKTGSFSENALSGALRLKKRLFLRGQTVSTINAPTTPELNRSTAIARRERGGLESWRRQNTDEPALSGRHGLLTDGQMIGEPAVSTQLQHKKEPSVIESSLQSGCPSTPPGLDGPPVSFPGSRPQKIGFRSQHRSRSQKEILFDGTANIQSDRHQESNHHPLPQPSMDIEETVQPGVQHTPLESVFHSERTRSIERPSMKPRPSTTQNGPRNIPLMRVIQSARHIKRPGTGLIIRESWMVHRTNKDPQLRRHFWRLGAKSIIMFYHEKTNRYYKELALNTIVSLDPAGTNSAFWDDHDQSASDLRSELEAKGTSIHTTLLPDANSPPRVKLDHVFEIRCVDGTVYYVGQLAYGEVLDNDRNGSIRGNKGRRKSHFPGLPMAQSFARKASAPVYGLIHLGEPSAMNMAQSPLANPLYVAAPSVRSPNGGNEDEMNHCVYRAAILPPPPGTGLDIARHLETALRQSLLPLTSKLSTQPEPQPPSESNSKSRKNEQSKVNDLGLERNEHNELKQTIPSAPEKLVNVQIPQIVTELVSNTSSDKPLQRDNEKRNQRQFEAKETLSPPNELEAAEDEDVGEGCGISSFIDSGQCNETLVTIVACGGLWCHLKIHSPFAFSGKHRKTQREVAIKVIDKLRFPTKREAQLKNEVFILRVSFCG</sequence>
<feature type="region of interest" description="Disordered" evidence="1">
    <location>
        <begin position="501"/>
        <end position="548"/>
    </location>
</feature>
<feature type="compositionally biased region" description="Basic and acidic residues" evidence="1">
    <location>
        <begin position="84"/>
        <end position="94"/>
    </location>
</feature>
<reference evidence="2 3" key="1">
    <citation type="submission" date="2019-07" db="EMBL/GenBank/DDBJ databases">
        <title>Annotation for the trematode Paragonimus westermani.</title>
        <authorList>
            <person name="Choi Y.-J."/>
        </authorList>
    </citation>
    <scope>NUCLEOTIDE SEQUENCE [LARGE SCALE GENOMIC DNA]</scope>
    <source>
        <strain evidence="2">180907_Pwestermani</strain>
    </source>
</reference>
<dbReference type="Proteomes" id="UP000699462">
    <property type="component" value="Unassembled WGS sequence"/>
</dbReference>
<dbReference type="PANTHER" id="PTHR22968">
    <property type="entry name" value="PROTEIN KINASE C, MU"/>
    <property type="match status" value="1"/>
</dbReference>
<name>A0A8T0D9E2_9TREM</name>
<gene>
    <name evidence="2" type="ORF">P879_02613</name>
</gene>
<keyword evidence="3" id="KW-1185">Reference proteome</keyword>
<proteinExistence type="predicted"/>
<dbReference type="AlphaFoldDB" id="A0A8T0D9E2"/>
<dbReference type="OrthoDB" id="1738954at2759"/>
<evidence type="ECO:0008006" key="4">
    <source>
        <dbReference type="Google" id="ProtNLM"/>
    </source>
</evidence>
<accession>A0A8T0D9E2</accession>
<evidence type="ECO:0000313" key="3">
    <source>
        <dbReference type="Proteomes" id="UP000699462"/>
    </source>
</evidence>
<dbReference type="Gene3D" id="2.30.29.30">
    <property type="entry name" value="Pleckstrin-homology domain (PH domain)/Phosphotyrosine-binding domain (PTB)"/>
    <property type="match status" value="1"/>
</dbReference>
<protein>
    <recommendedName>
        <fullName evidence="4">Protein kinase C</fullName>
    </recommendedName>
</protein>
<evidence type="ECO:0000313" key="2">
    <source>
        <dbReference type="EMBL" id="KAF8564410.1"/>
    </source>
</evidence>
<dbReference type="GO" id="GO:0004697">
    <property type="term" value="F:diacylglycerol-dependent serine/threonine kinase activity"/>
    <property type="evidence" value="ECO:0007669"/>
    <property type="project" value="UniProtKB-EC"/>
</dbReference>
<dbReference type="GO" id="GO:0005829">
    <property type="term" value="C:cytosol"/>
    <property type="evidence" value="ECO:0007669"/>
    <property type="project" value="TreeGrafter"/>
</dbReference>
<dbReference type="GO" id="GO:0008270">
    <property type="term" value="F:zinc ion binding"/>
    <property type="evidence" value="ECO:0007669"/>
    <property type="project" value="UniProtKB-KW"/>
</dbReference>
<feature type="compositionally biased region" description="Basic and acidic residues" evidence="1">
    <location>
        <begin position="522"/>
        <end position="542"/>
    </location>
</feature>
<feature type="region of interest" description="Disordered" evidence="1">
    <location>
        <begin position="565"/>
        <end position="602"/>
    </location>
</feature>
<feature type="compositionally biased region" description="Polar residues" evidence="1">
    <location>
        <begin position="130"/>
        <end position="139"/>
    </location>
</feature>
<dbReference type="CDD" id="cd01239">
    <property type="entry name" value="PH_PKD"/>
    <property type="match status" value="1"/>
</dbReference>
<dbReference type="GO" id="GO:0035556">
    <property type="term" value="P:intracellular signal transduction"/>
    <property type="evidence" value="ECO:0007669"/>
    <property type="project" value="TreeGrafter"/>
</dbReference>
<dbReference type="PANTHER" id="PTHR22968:SF24">
    <property type="entry name" value="SERINE_THREONINE-PROTEIN KINASE"/>
    <property type="match status" value="1"/>
</dbReference>
<evidence type="ECO:0000256" key="1">
    <source>
        <dbReference type="SAM" id="MobiDB-lite"/>
    </source>
</evidence>
<dbReference type="GO" id="GO:0007200">
    <property type="term" value="P:phospholipase C-activating G protein-coupled receptor signaling pathway"/>
    <property type="evidence" value="ECO:0007669"/>
    <property type="project" value="TreeGrafter"/>
</dbReference>